<gene>
    <name evidence="8" type="ORF">PV04_00296</name>
</gene>
<reference evidence="8 9" key="1">
    <citation type="submission" date="2015-01" db="EMBL/GenBank/DDBJ databases">
        <title>The Genome Sequence of Capronia semiimmersa CBS27337.</title>
        <authorList>
            <consortium name="The Broad Institute Genomics Platform"/>
            <person name="Cuomo C."/>
            <person name="de Hoog S."/>
            <person name="Gorbushina A."/>
            <person name="Stielow B."/>
            <person name="Teixiera M."/>
            <person name="Abouelleil A."/>
            <person name="Chapman S.B."/>
            <person name="Priest M."/>
            <person name="Young S.K."/>
            <person name="Wortman J."/>
            <person name="Nusbaum C."/>
            <person name="Birren B."/>
        </authorList>
    </citation>
    <scope>NUCLEOTIDE SEQUENCE [LARGE SCALE GENOMIC DNA]</scope>
    <source>
        <strain evidence="8 9">CBS 27337</strain>
    </source>
</reference>
<dbReference type="STRING" id="5601.A0A0D2G016"/>
<evidence type="ECO:0000256" key="2">
    <source>
        <dbReference type="ARBA" id="ARBA00023015"/>
    </source>
</evidence>
<dbReference type="SUPFAM" id="SSF57701">
    <property type="entry name" value="Zn2/Cys6 DNA-binding domain"/>
    <property type="match status" value="1"/>
</dbReference>
<evidence type="ECO:0000256" key="3">
    <source>
        <dbReference type="ARBA" id="ARBA00023125"/>
    </source>
</evidence>
<feature type="compositionally biased region" description="Polar residues" evidence="6">
    <location>
        <begin position="666"/>
        <end position="675"/>
    </location>
</feature>
<dbReference type="GO" id="GO:0006351">
    <property type="term" value="P:DNA-templated transcription"/>
    <property type="evidence" value="ECO:0007669"/>
    <property type="project" value="InterPro"/>
</dbReference>
<dbReference type="PANTHER" id="PTHR47424:SF6">
    <property type="entry name" value="PROLINE UTILIZATION TRANS-ACTIVATOR"/>
    <property type="match status" value="1"/>
</dbReference>
<dbReference type="SMART" id="SM00066">
    <property type="entry name" value="GAL4"/>
    <property type="match status" value="1"/>
</dbReference>
<dbReference type="InterPro" id="IPR007219">
    <property type="entry name" value="XnlR_reg_dom"/>
</dbReference>
<proteinExistence type="predicted"/>
<dbReference type="Proteomes" id="UP000054266">
    <property type="component" value="Unassembled WGS sequence"/>
</dbReference>
<dbReference type="InterPro" id="IPR036864">
    <property type="entry name" value="Zn2-C6_fun-type_DNA-bd_sf"/>
</dbReference>
<keyword evidence="4" id="KW-0804">Transcription</keyword>
<dbReference type="Gene3D" id="4.10.240.10">
    <property type="entry name" value="Zn(2)-C6 fungal-type DNA-binding domain"/>
    <property type="match status" value="1"/>
</dbReference>
<evidence type="ECO:0000256" key="6">
    <source>
        <dbReference type="SAM" id="MobiDB-lite"/>
    </source>
</evidence>
<evidence type="ECO:0000256" key="1">
    <source>
        <dbReference type="ARBA" id="ARBA00022723"/>
    </source>
</evidence>
<dbReference type="HOGENOM" id="CLU_009888_1_0_1"/>
<dbReference type="InterPro" id="IPR051127">
    <property type="entry name" value="Fungal_SecMet_Regulators"/>
</dbReference>
<feature type="region of interest" description="Disordered" evidence="6">
    <location>
        <begin position="645"/>
        <end position="678"/>
    </location>
</feature>
<evidence type="ECO:0000256" key="4">
    <source>
        <dbReference type="ARBA" id="ARBA00023163"/>
    </source>
</evidence>
<dbReference type="CDD" id="cd00067">
    <property type="entry name" value="GAL4"/>
    <property type="match status" value="1"/>
</dbReference>
<keyword evidence="3" id="KW-0238">DNA-binding</keyword>
<dbReference type="GO" id="GO:0003677">
    <property type="term" value="F:DNA binding"/>
    <property type="evidence" value="ECO:0007669"/>
    <property type="project" value="UniProtKB-KW"/>
</dbReference>
<dbReference type="Pfam" id="PF04082">
    <property type="entry name" value="Fungal_trans"/>
    <property type="match status" value="1"/>
</dbReference>
<dbReference type="SMART" id="SM00906">
    <property type="entry name" value="Fungal_trans"/>
    <property type="match status" value="1"/>
</dbReference>
<organism evidence="8 9">
    <name type="scientific">Phialophora macrospora</name>
    <dbReference type="NCBI Taxonomy" id="1851006"/>
    <lineage>
        <taxon>Eukaryota</taxon>
        <taxon>Fungi</taxon>
        <taxon>Dikarya</taxon>
        <taxon>Ascomycota</taxon>
        <taxon>Pezizomycotina</taxon>
        <taxon>Eurotiomycetes</taxon>
        <taxon>Chaetothyriomycetidae</taxon>
        <taxon>Chaetothyriales</taxon>
        <taxon>Herpotrichiellaceae</taxon>
        <taxon>Phialophora</taxon>
    </lineage>
</organism>
<name>A0A0D2G016_9EURO</name>
<dbReference type="InterPro" id="IPR001138">
    <property type="entry name" value="Zn2Cys6_DnaBD"/>
</dbReference>
<accession>A0A0D2G016</accession>
<evidence type="ECO:0000256" key="5">
    <source>
        <dbReference type="ARBA" id="ARBA00023242"/>
    </source>
</evidence>
<evidence type="ECO:0000259" key="7">
    <source>
        <dbReference type="PROSITE" id="PS50048"/>
    </source>
</evidence>
<keyword evidence="2" id="KW-0805">Transcription regulation</keyword>
<dbReference type="PANTHER" id="PTHR47424">
    <property type="entry name" value="REGULATORY PROTEIN GAL4"/>
    <property type="match status" value="1"/>
</dbReference>
<dbReference type="GO" id="GO:0000981">
    <property type="term" value="F:DNA-binding transcription factor activity, RNA polymerase II-specific"/>
    <property type="evidence" value="ECO:0007669"/>
    <property type="project" value="InterPro"/>
</dbReference>
<dbReference type="EMBL" id="KN846956">
    <property type="protein sequence ID" value="KIW72075.1"/>
    <property type="molecule type" value="Genomic_DNA"/>
</dbReference>
<keyword evidence="1" id="KW-0479">Metal-binding</keyword>
<dbReference type="PROSITE" id="PS50048">
    <property type="entry name" value="ZN2_CY6_FUNGAL_2"/>
    <property type="match status" value="1"/>
</dbReference>
<dbReference type="Pfam" id="PF00172">
    <property type="entry name" value="Zn_clus"/>
    <property type="match status" value="1"/>
</dbReference>
<evidence type="ECO:0000313" key="9">
    <source>
        <dbReference type="Proteomes" id="UP000054266"/>
    </source>
</evidence>
<evidence type="ECO:0000313" key="8">
    <source>
        <dbReference type="EMBL" id="KIW72075.1"/>
    </source>
</evidence>
<dbReference type="CDD" id="cd12148">
    <property type="entry name" value="fungal_TF_MHR"/>
    <property type="match status" value="1"/>
</dbReference>
<protein>
    <recommendedName>
        <fullName evidence="7">Zn(2)-C6 fungal-type domain-containing protein</fullName>
    </recommendedName>
</protein>
<sequence length="705" mass="77608">MERLPVNPRRNKIAPELRKRVAQACNSCNIRRAKCSGGQPCERCLKSSRDCVYPQAEQTVSIPRREYDELKARCALLEQALAEVVPSERERDKLLQNVQAKTTAAEQPPAVLDHDITAESQHLREGRILTDPDGTVRYLGESSGATFLNHLREYMATVFPLAFEAAWPGSSNPDTAAFISALGRYQTHDSRPLLTSAVDPLILATREQAAAMLAELRECAQDGRGALGSGGIYYWVDSEVVMEDYLAFVDGVRTLEVNQNVVTANAVFAVACQFNPKCAPDWETGFGQTFFARARHLIGNPLDASIINDATVLALLGFYLLNSNRRDAAYIYISVSMHILIVHGVHRAWMVDEQGKRLFWTVYVLDRWLSCLMGRPALVPDDAIKLDLPRDTASLPPAAGLRAHVELARISNYIVSNVYDVARDEPLMSTLCIQKSLTLLTSWSDALPASVQGTEENFNGDRAVVELHMAKNQLIILAVRPLLFINVKKVTADMLLNARTTGHQISYKPELDLCADAARRNVHLWNRLLILQHPARLSVSSVHYLFNAALALQLYRLLADKDAQGDYDAISFVVSVLDVDDGSNRAYAKDCAQVLADFSSLMNRLGSVDLSKTASRGGDLRGSGQGLPSHSAIVLSPSNGAGSASYAESYRHSQVSPGSAHGDLDATQSAGSNGSPYDRRAYNELVSWLEADKLQHRFDFPPRFG</sequence>
<feature type="domain" description="Zn(2)-C6 fungal-type" evidence="7">
    <location>
        <begin position="24"/>
        <end position="53"/>
    </location>
</feature>
<keyword evidence="9" id="KW-1185">Reference proteome</keyword>
<keyword evidence="5" id="KW-0539">Nucleus</keyword>
<dbReference type="AlphaFoldDB" id="A0A0D2G016"/>
<dbReference type="GO" id="GO:0008270">
    <property type="term" value="F:zinc ion binding"/>
    <property type="evidence" value="ECO:0007669"/>
    <property type="project" value="InterPro"/>
</dbReference>